<protein>
    <submittedName>
        <fullName evidence="5">L-threonine ammonia-lyase</fullName>
    </submittedName>
</protein>
<dbReference type="PANTHER" id="PTHR48078">
    <property type="entry name" value="THREONINE DEHYDRATASE, MITOCHONDRIAL-RELATED"/>
    <property type="match status" value="1"/>
</dbReference>
<name>A0A1H1M3U5_9MICO</name>
<dbReference type="GO" id="GO:0003941">
    <property type="term" value="F:L-serine ammonia-lyase activity"/>
    <property type="evidence" value="ECO:0007669"/>
    <property type="project" value="TreeGrafter"/>
</dbReference>
<evidence type="ECO:0000256" key="2">
    <source>
        <dbReference type="ARBA" id="ARBA00022898"/>
    </source>
</evidence>
<accession>A0A1H1M3U5</accession>
<dbReference type="OrthoDB" id="9811476at2"/>
<dbReference type="InterPro" id="IPR036052">
    <property type="entry name" value="TrpB-like_PALP_sf"/>
</dbReference>
<dbReference type="GO" id="GO:0004794">
    <property type="term" value="F:threonine deaminase activity"/>
    <property type="evidence" value="ECO:0007669"/>
    <property type="project" value="TreeGrafter"/>
</dbReference>
<dbReference type="GO" id="GO:0009097">
    <property type="term" value="P:isoleucine biosynthetic process"/>
    <property type="evidence" value="ECO:0007669"/>
    <property type="project" value="TreeGrafter"/>
</dbReference>
<feature type="domain" description="Tryptophan synthase beta chain-like PALP" evidence="4">
    <location>
        <begin position="18"/>
        <end position="302"/>
    </location>
</feature>
<proteinExistence type="predicted"/>
<evidence type="ECO:0000313" key="5">
    <source>
        <dbReference type="EMBL" id="SDR80689.1"/>
    </source>
</evidence>
<dbReference type="STRING" id="412690.SAMN04489834_0285"/>
<evidence type="ECO:0000313" key="6">
    <source>
        <dbReference type="Proteomes" id="UP000181956"/>
    </source>
</evidence>
<dbReference type="EMBL" id="LT629742">
    <property type="protein sequence ID" value="SDR80689.1"/>
    <property type="molecule type" value="Genomic_DNA"/>
</dbReference>
<keyword evidence="2" id="KW-0663">Pyridoxal phosphate</keyword>
<dbReference type="PANTHER" id="PTHR48078:SF6">
    <property type="entry name" value="L-THREONINE DEHYDRATASE CATABOLIC TDCB"/>
    <property type="match status" value="1"/>
</dbReference>
<dbReference type="GO" id="GO:0006567">
    <property type="term" value="P:L-threonine catabolic process"/>
    <property type="evidence" value="ECO:0007669"/>
    <property type="project" value="TreeGrafter"/>
</dbReference>
<dbReference type="RefSeq" id="WP_083365244.1">
    <property type="nucleotide sequence ID" value="NZ_LT629742.1"/>
</dbReference>
<evidence type="ECO:0000259" key="4">
    <source>
        <dbReference type="Pfam" id="PF00291"/>
    </source>
</evidence>
<evidence type="ECO:0000256" key="1">
    <source>
        <dbReference type="ARBA" id="ARBA00001933"/>
    </source>
</evidence>
<dbReference type="AlphaFoldDB" id="A0A1H1M3U5"/>
<comment type="cofactor">
    <cofactor evidence="1">
        <name>pyridoxal 5'-phosphate</name>
        <dbReference type="ChEBI" id="CHEBI:597326"/>
    </cofactor>
</comment>
<dbReference type="NCBIfam" id="NF006094">
    <property type="entry name" value="PRK08246.1"/>
    <property type="match status" value="1"/>
</dbReference>
<dbReference type="Pfam" id="PF00291">
    <property type="entry name" value="PALP"/>
    <property type="match status" value="1"/>
</dbReference>
<dbReference type="Proteomes" id="UP000181956">
    <property type="component" value="Chromosome I"/>
</dbReference>
<sequence>MTLTRLDVQAAEARTRDYVRRTPTFRASPTLSVKLEFLQRTGTFKARGAFNRQLAARERGELDAGIGIVVASGGNAGIAHAYAASVLGVPSTVFVPETAPAVKVALLRTLGATVVQAGSEYVEAYAAATVFAAERGALFCHAYDQPEIAAGAGVLATELLEDDPGIDTIVVAVGGAGLLAGVLAAVDGRAHVVAVEPEAAPTLHAALAAGAPVDVPVGGVAADSLGARRVGQIGFDLAQPAHARGSLSSVLVADSDIVAARSALWRDYRIPSEHGAATAAAALASDAYSPRPGERVAVVICGANTDAGTF</sequence>
<dbReference type="InterPro" id="IPR001926">
    <property type="entry name" value="TrpB-like_PALP"/>
</dbReference>
<gene>
    <name evidence="5" type="ORF">SAMN04489834_0285</name>
</gene>
<organism evidence="5 6">
    <name type="scientific">Microterricola viridarii</name>
    <dbReference type="NCBI Taxonomy" id="412690"/>
    <lineage>
        <taxon>Bacteria</taxon>
        <taxon>Bacillati</taxon>
        <taxon>Actinomycetota</taxon>
        <taxon>Actinomycetes</taxon>
        <taxon>Micrococcales</taxon>
        <taxon>Microbacteriaceae</taxon>
        <taxon>Microterricola</taxon>
    </lineage>
</organism>
<evidence type="ECO:0000256" key="3">
    <source>
        <dbReference type="ARBA" id="ARBA00023239"/>
    </source>
</evidence>
<dbReference type="SUPFAM" id="SSF53686">
    <property type="entry name" value="Tryptophan synthase beta subunit-like PLP-dependent enzymes"/>
    <property type="match status" value="1"/>
</dbReference>
<keyword evidence="3 5" id="KW-0456">Lyase</keyword>
<reference evidence="6" key="1">
    <citation type="submission" date="2016-10" db="EMBL/GenBank/DDBJ databases">
        <authorList>
            <person name="Varghese N."/>
            <person name="Submissions S."/>
        </authorList>
    </citation>
    <scope>NUCLEOTIDE SEQUENCE [LARGE SCALE GENOMIC DNA]</scope>
    <source>
        <strain evidence="6">DSM 21772</strain>
    </source>
</reference>
<keyword evidence="6" id="KW-1185">Reference proteome</keyword>
<dbReference type="InterPro" id="IPR050147">
    <property type="entry name" value="Ser/Thr_Dehydratase"/>
</dbReference>
<dbReference type="Gene3D" id="3.40.50.1100">
    <property type="match status" value="2"/>
</dbReference>
<dbReference type="GO" id="GO:0006565">
    <property type="term" value="P:L-serine catabolic process"/>
    <property type="evidence" value="ECO:0007669"/>
    <property type="project" value="TreeGrafter"/>
</dbReference>